<keyword evidence="1" id="KW-1003">Cell membrane</keyword>
<dbReference type="RefSeq" id="WP_150089126.1">
    <property type="nucleotide sequence ID" value="NZ_VWSF01000010.1"/>
</dbReference>
<evidence type="ECO:0000256" key="4">
    <source>
        <dbReference type="ARBA" id="ARBA00023136"/>
    </source>
</evidence>
<dbReference type="GO" id="GO:0009245">
    <property type="term" value="P:lipid A biosynthetic process"/>
    <property type="evidence" value="ECO:0007669"/>
    <property type="project" value="TreeGrafter"/>
</dbReference>
<reference evidence="7 8" key="1">
    <citation type="submission" date="2019-09" db="EMBL/GenBank/DDBJ databases">
        <title>Genome sequence and assembly of Adhaeribacter sp.</title>
        <authorList>
            <person name="Chhetri G."/>
        </authorList>
    </citation>
    <scope>NUCLEOTIDE SEQUENCE [LARGE SCALE GENOMIC DNA]</scope>
    <source>
        <strain evidence="7 8">DK36</strain>
    </source>
</reference>
<gene>
    <name evidence="7" type="ORF">F0145_14455</name>
</gene>
<keyword evidence="3" id="KW-0479">Metal-binding</keyword>
<evidence type="ECO:0000256" key="5">
    <source>
        <dbReference type="ARBA" id="ARBA00023211"/>
    </source>
</evidence>
<dbReference type="Proteomes" id="UP000323426">
    <property type="component" value="Unassembled WGS sequence"/>
</dbReference>
<evidence type="ECO:0000313" key="8">
    <source>
        <dbReference type="Proteomes" id="UP000323426"/>
    </source>
</evidence>
<dbReference type="AlphaFoldDB" id="A0A5M6DBD8"/>
<dbReference type="GO" id="GO:0016020">
    <property type="term" value="C:membrane"/>
    <property type="evidence" value="ECO:0007669"/>
    <property type="project" value="GOC"/>
</dbReference>
<protein>
    <submittedName>
        <fullName evidence="7">Phosphoesterase</fullName>
    </submittedName>
</protein>
<keyword evidence="2" id="KW-0997">Cell inner membrane</keyword>
<dbReference type="InterPro" id="IPR043461">
    <property type="entry name" value="LpxH-like"/>
</dbReference>
<dbReference type="InterPro" id="IPR029052">
    <property type="entry name" value="Metallo-depent_PP-like"/>
</dbReference>
<keyword evidence="5" id="KW-0464">Manganese</keyword>
<evidence type="ECO:0000256" key="1">
    <source>
        <dbReference type="ARBA" id="ARBA00022475"/>
    </source>
</evidence>
<keyword evidence="8" id="KW-1185">Reference proteome</keyword>
<keyword evidence="4" id="KW-0472">Membrane</keyword>
<dbReference type="GO" id="GO:0046872">
    <property type="term" value="F:metal ion binding"/>
    <property type="evidence" value="ECO:0007669"/>
    <property type="project" value="UniProtKB-KW"/>
</dbReference>
<organism evidence="7 8">
    <name type="scientific">Adhaeribacter rhizoryzae</name>
    <dbReference type="NCBI Taxonomy" id="2607907"/>
    <lineage>
        <taxon>Bacteria</taxon>
        <taxon>Pseudomonadati</taxon>
        <taxon>Bacteroidota</taxon>
        <taxon>Cytophagia</taxon>
        <taxon>Cytophagales</taxon>
        <taxon>Hymenobacteraceae</taxon>
        <taxon>Adhaeribacter</taxon>
    </lineage>
</organism>
<dbReference type="PANTHER" id="PTHR34990">
    <property type="entry name" value="UDP-2,3-DIACYLGLUCOSAMINE HYDROLASE-RELATED"/>
    <property type="match status" value="1"/>
</dbReference>
<comment type="caution">
    <text evidence="7">The sequence shown here is derived from an EMBL/GenBank/DDBJ whole genome shotgun (WGS) entry which is preliminary data.</text>
</comment>
<sequence length="498" mass="56038">MKSLLTVPANYFPQYDELYVISDLHLGGTQGFQIFDAGAELQRLIEYLSAKDAAKNIALLINGDLVDFLAEKPALPFDPLGAIDKLNRIAHDPAFTMVWQALQQFVATLNRTLIINLGNHDLELALPWVKAHLLQMLAPDNDAAKGRITLAFEGTGYNCRVGNAQVLCVHGNEVDEWNIADYETIRQLGRDIMQGRPVENWIPNAGTQLVIQIMNGLKVQYPFIDLLKPEAQAVLPTLLALAPEQQDKLFAITATARRLLWDKLRITTGFLGREVTNQEINITEPVSLPTYSSGFYYQAAGSMATKNNQQYAAELLAETEKRLQANVRPVTLVDQDRRAQNLGLPTALFKFIWGEDKSEVLREALEQLQEDRSFDLDQEDETFERLNTLVGDQVDYIIAGHTHLERVLPRRQKKGQYFNSGTWAKLIKLEKKLLQDQAKFREVFNAFKAGSMQALEPYVVRRFPVVAIIADGPITTGKLRYLNPKPGEPILVDSPQTK</sequence>
<evidence type="ECO:0000259" key="6">
    <source>
        <dbReference type="Pfam" id="PF00149"/>
    </source>
</evidence>
<evidence type="ECO:0000313" key="7">
    <source>
        <dbReference type="EMBL" id="KAA5544878.1"/>
    </source>
</evidence>
<name>A0A5M6DBD8_9BACT</name>
<dbReference type="PANTHER" id="PTHR34990:SF2">
    <property type="entry name" value="BLL8164 PROTEIN"/>
    <property type="match status" value="1"/>
</dbReference>
<evidence type="ECO:0000256" key="3">
    <source>
        <dbReference type="ARBA" id="ARBA00022723"/>
    </source>
</evidence>
<feature type="domain" description="Calcineurin-like phosphoesterase" evidence="6">
    <location>
        <begin position="19"/>
        <end position="204"/>
    </location>
</feature>
<evidence type="ECO:0000256" key="2">
    <source>
        <dbReference type="ARBA" id="ARBA00022519"/>
    </source>
</evidence>
<dbReference type="SUPFAM" id="SSF56300">
    <property type="entry name" value="Metallo-dependent phosphatases"/>
    <property type="match status" value="1"/>
</dbReference>
<proteinExistence type="predicted"/>
<dbReference type="GO" id="GO:0008758">
    <property type="term" value="F:UDP-2,3-diacylglucosamine hydrolase activity"/>
    <property type="evidence" value="ECO:0007669"/>
    <property type="project" value="TreeGrafter"/>
</dbReference>
<dbReference type="EMBL" id="VWSF01000010">
    <property type="protein sequence ID" value="KAA5544878.1"/>
    <property type="molecule type" value="Genomic_DNA"/>
</dbReference>
<dbReference type="Pfam" id="PF00149">
    <property type="entry name" value="Metallophos"/>
    <property type="match status" value="1"/>
</dbReference>
<dbReference type="InterPro" id="IPR004843">
    <property type="entry name" value="Calcineurin-like_PHP"/>
</dbReference>
<accession>A0A5M6DBD8</accession>